<name>A0A069SKQ8_PHOVU</name>
<dbReference type="EMBL" id="JNHM01000013">
    <property type="protein sequence ID" value="KDS55201.1"/>
    <property type="molecule type" value="Genomic_DNA"/>
</dbReference>
<dbReference type="Proteomes" id="UP000027661">
    <property type="component" value="Unassembled WGS sequence"/>
</dbReference>
<proteinExistence type="predicted"/>
<protein>
    <submittedName>
        <fullName evidence="1">Uncharacterized protein</fullName>
    </submittedName>
</protein>
<dbReference type="PATRIC" id="fig|1339352.3.peg.1163"/>
<dbReference type="AlphaFoldDB" id="A0A069SKQ8"/>
<evidence type="ECO:0000313" key="1">
    <source>
        <dbReference type="EMBL" id="KDS55201.1"/>
    </source>
</evidence>
<organism evidence="1 2">
    <name type="scientific">Phocaeicola vulgatus str. 3975 RP4</name>
    <dbReference type="NCBI Taxonomy" id="1339352"/>
    <lineage>
        <taxon>Bacteria</taxon>
        <taxon>Pseudomonadati</taxon>
        <taxon>Bacteroidota</taxon>
        <taxon>Bacteroidia</taxon>
        <taxon>Bacteroidales</taxon>
        <taxon>Bacteroidaceae</taxon>
        <taxon>Phocaeicola</taxon>
    </lineage>
</organism>
<evidence type="ECO:0000313" key="2">
    <source>
        <dbReference type="Proteomes" id="UP000027661"/>
    </source>
</evidence>
<accession>A0A069SKQ8</accession>
<reference evidence="1 2" key="1">
    <citation type="submission" date="2014-04" db="EMBL/GenBank/DDBJ databases">
        <authorList>
            <person name="Sears C."/>
            <person name="Carroll K."/>
            <person name="Sack B.R."/>
            <person name="Qadri F."/>
            <person name="Myers L.L."/>
            <person name="Chung G.-T."/>
            <person name="Escheverria P."/>
            <person name="Fraser C.M."/>
            <person name="Sadzewicz L."/>
            <person name="Shefchek K.A."/>
            <person name="Tallon L."/>
            <person name="Das S.P."/>
            <person name="Daugherty S."/>
            <person name="Mongodin E.F."/>
        </authorList>
    </citation>
    <scope>NUCLEOTIDE SEQUENCE [LARGE SCALE GENOMIC DNA]</scope>
    <source>
        <strain evidence="1 2">3975 RP4</strain>
    </source>
</reference>
<gene>
    <name evidence="1" type="ORF">M099_1201</name>
</gene>
<sequence>MQYENLFKFSLKKLSKEYGTTVKQELSFISLFGILGLSDFGGEV</sequence>
<comment type="caution">
    <text evidence="1">The sequence shown here is derived from an EMBL/GenBank/DDBJ whole genome shotgun (WGS) entry which is preliminary data.</text>
</comment>